<reference evidence="1" key="1">
    <citation type="submission" date="2020-05" db="EMBL/GenBank/DDBJ databases">
        <authorList>
            <person name="Chiriac C."/>
            <person name="Salcher M."/>
            <person name="Ghai R."/>
            <person name="Kavagutti S V."/>
        </authorList>
    </citation>
    <scope>NUCLEOTIDE SEQUENCE</scope>
</reference>
<protein>
    <submittedName>
        <fullName evidence="1">Unannotated protein</fullName>
    </submittedName>
</protein>
<dbReference type="AlphaFoldDB" id="A0A6J7GVH3"/>
<accession>A0A6J7GVH3</accession>
<name>A0A6J7GVH3_9ZZZZ</name>
<organism evidence="1">
    <name type="scientific">freshwater metagenome</name>
    <dbReference type="NCBI Taxonomy" id="449393"/>
    <lineage>
        <taxon>unclassified sequences</taxon>
        <taxon>metagenomes</taxon>
        <taxon>ecological metagenomes</taxon>
    </lineage>
</organism>
<sequence length="93" mass="10313">MQVESYDYSTARGRLELDNQQGQTAKAQEQLKLLMGRYNRGAMAAPLPARFRGAVARGKSEYLAYIAFLDSLNANGSSNITRPNGIKEYMHLG</sequence>
<gene>
    <name evidence="1" type="ORF">UFOPK3495_01580</name>
</gene>
<dbReference type="EMBL" id="CAFBMC010000122">
    <property type="protein sequence ID" value="CAB4910906.1"/>
    <property type="molecule type" value="Genomic_DNA"/>
</dbReference>
<evidence type="ECO:0000313" key="1">
    <source>
        <dbReference type="EMBL" id="CAB4910906.1"/>
    </source>
</evidence>
<proteinExistence type="predicted"/>